<feature type="binding site" evidence="3">
    <location>
        <position position="145"/>
    </location>
    <ligand>
        <name>NAD(+)</name>
        <dbReference type="ChEBI" id="CHEBI:57540"/>
    </ligand>
</feature>
<dbReference type="Pfam" id="PF00725">
    <property type="entry name" value="3HCDH"/>
    <property type="match status" value="1"/>
</dbReference>
<dbReference type="InterPro" id="IPR006108">
    <property type="entry name" value="3HC_DH_C"/>
</dbReference>
<feature type="binding site" evidence="3">
    <location>
        <position position="121"/>
    </location>
    <ligand>
        <name>NAD(+)</name>
        <dbReference type="ChEBI" id="CHEBI:57540"/>
    </ligand>
</feature>
<evidence type="ECO:0000313" key="7">
    <source>
        <dbReference type="EMBL" id="KYG82629.1"/>
    </source>
</evidence>
<dbReference type="InterPro" id="IPR036291">
    <property type="entry name" value="NAD(P)-bd_dom_sf"/>
</dbReference>
<dbReference type="InterPro" id="IPR022694">
    <property type="entry name" value="3-OHacyl-CoA_DH"/>
</dbReference>
<dbReference type="PANTHER" id="PTHR48075">
    <property type="entry name" value="3-HYDROXYACYL-COA DEHYDROGENASE FAMILY PROTEIN"/>
    <property type="match status" value="1"/>
</dbReference>
<dbReference type="Proteomes" id="UP000075615">
    <property type="component" value="Unassembled WGS sequence"/>
</dbReference>
<dbReference type="InterPro" id="IPR006176">
    <property type="entry name" value="3-OHacyl-CoA_DH_NAD-bd"/>
</dbReference>
<dbReference type="SUPFAM" id="SSF48179">
    <property type="entry name" value="6-phosphogluconate dehydrogenase C-terminal domain-like"/>
    <property type="match status" value="1"/>
</dbReference>
<keyword evidence="3" id="KW-0520">NAD</keyword>
<organism evidence="7 8">
    <name type="scientific">Roseivirga echinicomitans</name>
    <dbReference type="NCBI Taxonomy" id="296218"/>
    <lineage>
        <taxon>Bacteria</taxon>
        <taxon>Pseudomonadati</taxon>
        <taxon>Bacteroidota</taxon>
        <taxon>Cytophagia</taxon>
        <taxon>Cytophagales</taxon>
        <taxon>Roseivirgaceae</taxon>
        <taxon>Roseivirga</taxon>
    </lineage>
</organism>
<feature type="region of interest" description="Disordered" evidence="4">
    <location>
        <begin position="262"/>
        <end position="286"/>
    </location>
</feature>
<feature type="binding site" evidence="3">
    <location>
        <position position="94"/>
    </location>
    <ligand>
        <name>NAD(+)</name>
        <dbReference type="ChEBI" id="CHEBI:57540"/>
    </ligand>
</feature>
<name>A0A150XV34_9BACT</name>
<gene>
    <name evidence="7" type="ORF">AWN68_15140</name>
</gene>
<accession>A0A150XV34</accession>
<protein>
    <submittedName>
        <fullName evidence="7">3-hydroxybutyryl-CoA dehydrogenase</fullName>
    </submittedName>
</protein>
<dbReference type="InterPro" id="IPR008927">
    <property type="entry name" value="6-PGluconate_DH-like_C_sf"/>
</dbReference>
<evidence type="ECO:0000256" key="3">
    <source>
        <dbReference type="PIRSR" id="PIRSR000105-2"/>
    </source>
</evidence>
<feature type="domain" description="3-hydroxyacyl-CoA dehydrogenase C-terminal" evidence="5">
    <location>
        <begin position="188"/>
        <end position="284"/>
    </location>
</feature>
<dbReference type="Gene3D" id="3.40.50.720">
    <property type="entry name" value="NAD(P)-binding Rossmann-like Domain"/>
    <property type="match status" value="1"/>
</dbReference>
<feature type="domain" description="3-hydroxyacyl-CoA dehydrogenase NAD binding" evidence="6">
    <location>
        <begin position="8"/>
        <end position="185"/>
    </location>
</feature>
<feature type="compositionally biased region" description="Basic and acidic residues" evidence="4">
    <location>
        <begin position="262"/>
        <end position="272"/>
    </location>
</feature>
<dbReference type="STRING" id="296218.AWN68_15140"/>
<feature type="site" description="Important for catalytic activity" evidence="2">
    <location>
        <position position="142"/>
    </location>
</feature>
<dbReference type="AlphaFoldDB" id="A0A150XV34"/>
<keyword evidence="1" id="KW-0560">Oxidoreductase</keyword>
<dbReference type="GO" id="GO:0070403">
    <property type="term" value="F:NAD+ binding"/>
    <property type="evidence" value="ECO:0007669"/>
    <property type="project" value="InterPro"/>
</dbReference>
<feature type="binding site" evidence="3">
    <location>
        <begin position="13"/>
        <end position="18"/>
    </location>
    <ligand>
        <name>NAD(+)</name>
        <dbReference type="ChEBI" id="CHEBI:57540"/>
    </ligand>
</feature>
<dbReference type="GO" id="GO:0008691">
    <property type="term" value="F:3-hydroxybutyryl-CoA dehydrogenase activity"/>
    <property type="evidence" value="ECO:0007669"/>
    <property type="project" value="TreeGrafter"/>
</dbReference>
<dbReference type="FunFam" id="3.40.50.720:FF:000009">
    <property type="entry name" value="Fatty oxidation complex, alpha subunit"/>
    <property type="match status" value="1"/>
</dbReference>
<evidence type="ECO:0000256" key="4">
    <source>
        <dbReference type="SAM" id="MobiDB-lite"/>
    </source>
</evidence>
<evidence type="ECO:0000256" key="2">
    <source>
        <dbReference type="PIRSR" id="PIRSR000105-1"/>
    </source>
</evidence>
<dbReference type="GO" id="GO:0006635">
    <property type="term" value="P:fatty acid beta-oxidation"/>
    <property type="evidence" value="ECO:0007669"/>
    <property type="project" value="TreeGrafter"/>
</dbReference>
<dbReference type="SUPFAM" id="SSF51735">
    <property type="entry name" value="NAD(P)-binding Rossmann-fold domains"/>
    <property type="match status" value="1"/>
</dbReference>
<proteinExistence type="predicted"/>
<evidence type="ECO:0000259" key="6">
    <source>
        <dbReference type="Pfam" id="PF02737"/>
    </source>
</evidence>
<dbReference type="InterPro" id="IPR013328">
    <property type="entry name" value="6PGD_dom2"/>
</dbReference>
<feature type="binding site" evidence="3">
    <location>
        <position position="276"/>
    </location>
    <ligand>
        <name>NAD(+)</name>
        <dbReference type="ChEBI" id="CHEBI:57540"/>
    </ligand>
</feature>
<dbReference type="EMBL" id="LRDB01000003">
    <property type="protein sequence ID" value="KYG82629.1"/>
    <property type="molecule type" value="Genomic_DNA"/>
</dbReference>
<dbReference type="Pfam" id="PF02737">
    <property type="entry name" value="3HCDH_N"/>
    <property type="match status" value="1"/>
</dbReference>
<feature type="binding site" evidence="3">
    <location>
        <position position="36"/>
    </location>
    <ligand>
        <name>NAD(+)</name>
        <dbReference type="ChEBI" id="CHEBI:57540"/>
    </ligand>
</feature>
<evidence type="ECO:0000256" key="1">
    <source>
        <dbReference type="ARBA" id="ARBA00023002"/>
    </source>
</evidence>
<sequence>MKLQDIKKVGVVGAGTMGQGIAQISALAGYSVVLYDFQATALNQAKLNIEKNLEKGIERGKVTVQERDQSLSNITFSTDFEQLRADIIIEAIVERLDVKKELFGKLENLNSEKTILASNTSSIPITRIARDLKHPERFVGMHFFNPAHIMKLVEVISGVSTSDDTSNTVFELAKQLGKVPVMAKDAPGFIVNRVARNFYVEGLKVLEEGVSDVKGIDRLVEASGFKMGPFRLMDLIGVDTNFSVTTSMFNAFHQDPKFRPSRIQEQKVDAGHNGRKSGKGFYDYSA</sequence>
<evidence type="ECO:0000259" key="5">
    <source>
        <dbReference type="Pfam" id="PF00725"/>
    </source>
</evidence>
<feature type="binding site" evidence="3">
    <location>
        <position position="99"/>
    </location>
    <ligand>
        <name>NAD(+)</name>
        <dbReference type="ChEBI" id="CHEBI:57540"/>
    </ligand>
</feature>
<dbReference type="Gene3D" id="1.10.1040.10">
    <property type="entry name" value="N-(1-d-carboxylethyl)-l-norvaline Dehydrogenase, domain 2"/>
    <property type="match status" value="1"/>
</dbReference>
<reference evidence="7 8" key="1">
    <citation type="submission" date="2016-01" db="EMBL/GenBank/DDBJ databases">
        <title>Genome sequencing of Roseivirga echinicomitans KMM 6058.</title>
        <authorList>
            <person name="Selvaratnam C."/>
            <person name="Thevarajoo S."/>
            <person name="Goh K.M."/>
            <person name="Ee R."/>
            <person name="Chan K.-G."/>
            <person name="Chong C.S."/>
        </authorList>
    </citation>
    <scope>NUCLEOTIDE SEQUENCE [LARGE SCALE GENOMIC DNA]</scope>
    <source>
        <strain evidence="7 8">KMM 6058</strain>
    </source>
</reference>
<dbReference type="PIRSF" id="PIRSF000105">
    <property type="entry name" value="HCDH"/>
    <property type="match status" value="1"/>
</dbReference>
<evidence type="ECO:0000313" key="8">
    <source>
        <dbReference type="Proteomes" id="UP000075615"/>
    </source>
</evidence>
<comment type="caution">
    <text evidence="7">The sequence shown here is derived from an EMBL/GenBank/DDBJ whole genome shotgun (WGS) entry which is preliminary data.</text>
</comment>
<dbReference type="OrthoDB" id="9771883at2"/>
<keyword evidence="8" id="KW-1185">Reference proteome</keyword>
<dbReference type="PANTHER" id="PTHR48075:SF5">
    <property type="entry name" value="3-HYDROXYBUTYRYL-COA DEHYDROGENASE"/>
    <property type="match status" value="1"/>
</dbReference>